<dbReference type="InterPro" id="IPR009057">
    <property type="entry name" value="Homeodomain-like_sf"/>
</dbReference>
<dbReference type="EMBL" id="PNHK01000003">
    <property type="protein sequence ID" value="PMD05070.1"/>
    <property type="molecule type" value="Genomic_DNA"/>
</dbReference>
<evidence type="ECO:0000259" key="5">
    <source>
        <dbReference type="PROSITE" id="PS50977"/>
    </source>
</evidence>
<dbReference type="SUPFAM" id="SSF46689">
    <property type="entry name" value="Homeodomain-like"/>
    <property type="match status" value="1"/>
</dbReference>
<evidence type="ECO:0000256" key="4">
    <source>
        <dbReference type="PROSITE-ProRule" id="PRU00335"/>
    </source>
</evidence>
<evidence type="ECO:0000256" key="2">
    <source>
        <dbReference type="ARBA" id="ARBA00023125"/>
    </source>
</evidence>
<dbReference type="RefSeq" id="WP_102239011.1">
    <property type="nucleotide sequence ID" value="NZ_PNHK01000003.1"/>
</dbReference>
<name>A0A2N6VLP7_9MICO</name>
<dbReference type="PRINTS" id="PR00455">
    <property type="entry name" value="HTHTETR"/>
</dbReference>
<dbReference type="PANTHER" id="PTHR30055">
    <property type="entry name" value="HTH-TYPE TRANSCRIPTIONAL REGULATOR RUTR"/>
    <property type="match status" value="1"/>
</dbReference>
<evidence type="ECO:0000256" key="1">
    <source>
        <dbReference type="ARBA" id="ARBA00023015"/>
    </source>
</evidence>
<feature type="domain" description="HTH tetR-type" evidence="5">
    <location>
        <begin position="14"/>
        <end position="74"/>
    </location>
</feature>
<dbReference type="InterPro" id="IPR001647">
    <property type="entry name" value="HTH_TetR"/>
</dbReference>
<keyword evidence="1" id="KW-0805">Transcription regulation</keyword>
<keyword evidence="2 4" id="KW-0238">DNA-binding</keyword>
<dbReference type="GO" id="GO:0003700">
    <property type="term" value="F:DNA-binding transcription factor activity"/>
    <property type="evidence" value="ECO:0007669"/>
    <property type="project" value="TreeGrafter"/>
</dbReference>
<organism evidence="6 7">
    <name type="scientific">Brevibacterium paucivorans</name>
    <dbReference type="NCBI Taxonomy" id="170994"/>
    <lineage>
        <taxon>Bacteria</taxon>
        <taxon>Bacillati</taxon>
        <taxon>Actinomycetota</taxon>
        <taxon>Actinomycetes</taxon>
        <taxon>Micrococcales</taxon>
        <taxon>Brevibacteriaceae</taxon>
        <taxon>Brevibacterium</taxon>
    </lineage>
</organism>
<dbReference type="Gene3D" id="1.10.357.10">
    <property type="entry name" value="Tetracycline Repressor, domain 2"/>
    <property type="match status" value="1"/>
</dbReference>
<dbReference type="AlphaFoldDB" id="A0A2N6VLP7"/>
<protein>
    <submittedName>
        <fullName evidence="6">TetR/AcrR family transcriptional regulator</fullName>
    </submittedName>
</protein>
<evidence type="ECO:0000313" key="7">
    <source>
        <dbReference type="Proteomes" id="UP000235598"/>
    </source>
</evidence>
<dbReference type="OrthoDB" id="3403733at2"/>
<evidence type="ECO:0000313" key="6">
    <source>
        <dbReference type="EMBL" id="PMD05070.1"/>
    </source>
</evidence>
<dbReference type="Proteomes" id="UP000235598">
    <property type="component" value="Unassembled WGS sequence"/>
</dbReference>
<keyword evidence="3" id="KW-0804">Transcription</keyword>
<sequence>METAPDSHGHNSDLTSRARIRNAGLHQFATSGFAGTPMRAIAAEAGVTIGLISHHFGSKEGLKEAVESWIVEQFANAIARADSQAGGSVASATSRDESVAAMMQENPLIVAYLRRDLLEEGGAHALITRLAHLSGESIDSLRDHGKASQDRNRVEQVVNVMVRQLGQLFLQPLIDQIVLSFPENDRPRQMPELHVTVTSQD</sequence>
<accession>A0A2N6VLP7</accession>
<dbReference type="Pfam" id="PF00440">
    <property type="entry name" value="TetR_N"/>
    <property type="match status" value="1"/>
</dbReference>
<proteinExistence type="predicted"/>
<dbReference type="GO" id="GO:0000976">
    <property type="term" value="F:transcription cis-regulatory region binding"/>
    <property type="evidence" value="ECO:0007669"/>
    <property type="project" value="TreeGrafter"/>
</dbReference>
<dbReference type="InterPro" id="IPR050109">
    <property type="entry name" value="HTH-type_TetR-like_transc_reg"/>
</dbReference>
<evidence type="ECO:0000256" key="3">
    <source>
        <dbReference type="ARBA" id="ARBA00023163"/>
    </source>
</evidence>
<dbReference type="PANTHER" id="PTHR30055:SF234">
    <property type="entry name" value="HTH-TYPE TRANSCRIPTIONAL REGULATOR BETI"/>
    <property type="match status" value="1"/>
</dbReference>
<comment type="caution">
    <text evidence="6">The sequence shown here is derived from an EMBL/GenBank/DDBJ whole genome shotgun (WGS) entry which is preliminary data.</text>
</comment>
<gene>
    <name evidence="6" type="ORF">CJ199_08230</name>
</gene>
<dbReference type="PROSITE" id="PS50977">
    <property type="entry name" value="HTH_TETR_2"/>
    <property type="match status" value="1"/>
</dbReference>
<reference evidence="6 7" key="1">
    <citation type="submission" date="2017-09" db="EMBL/GenBank/DDBJ databases">
        <title>Bacterial strain isolated from the female urinary microbiota.</title>
        <authorList>
            <person name="Thomas-White K."/>
            <person name="Kumar N."/>
            <person name="Forster S."/>
            <person name="Putonti C."/>
            <person name="Lawley T."/>
            <person name="Wolfe A.J."/>
        </authorList>
    </citation>
    <scope>NUCLEOTIDE SEQUENCE [LARGE SCALE GENOMIC DNA]</scope>
    <source>
        <strain evidence="6 7">UMB1301</strain>
    </source>
</reference>
<feature type="DNA-binding region" description="H-T-H motif" evidence="4">
    <location>
        <begin position="37"/>
        <end position="56"/>
    </location>
</feature>